<sequence length="351" mass="38349">DNKDHLLAATSPAPSVPPPSQNAQPSGSAASSPDWANLLTAQMAAREQQRQEIREIHSMNNMGSVMFLCLLMLSSICFGNSSDKIIDMECQSAVGVIGQTTHITCSFKTSGDFNITIHTLLLKKGDEACFVFPPKEPVIINPRFKVAVQNKPSLLLSNTSVSDEGEYKYTVITDRGVVQDITFGFTVTAKFNIPVISSVPEEIKNSQKADLYCSSSGGYPAGTIHWFDHTGTNWTSSSTLVRTEGEDKLLLLSSKLSFTNIDVNWIPFKCVVLNSKGMVEEESMFHMKMEGGIPDDSPSNFQTVNVAAAAVVIGSLIVGLLLMLLLCRRRARQHFPVAITDPEQVNIIVFM</sequence>
<keyword evidence="1 5" id="KW-0812">Transmembrane</keyword>
<dbReference type="InterPro" id="IPR013783">
    <property type="entry name" value="Ig-like_fold"/>
</dbReference>
<feature type="domain" description="Ig-like" evidence="6">
    <location>
        <begin position="194"/>
        <end position="286"/>
    </location>
</feature>
<evidence type="ECO:0000313" key="7">
    <source>
        <dbReference type="EMBL" id="KAK1798953.1"/>
    </source>
</evidence>
<keyword evidence="8" id="KW-1185">Reference proteome</keyword>
<dbReference type="InterPro" id="IPR013162">
    <property type="entry name" value="CD80_C2-set"/>
</dbReference>
<dbReference type="InterPro" id="IPR036179">
    <property type="entry name" value="Ig-like_dom_sf"/>
</dbReference>
<protein>
    <recommendedName>
        <fullName evidence="6">Ig-like domain-containing protein</fullName>
    </recommendedName>
</protein>
<keyword evidence="5" id="KW-0472">Membrane</keyword>
<evidence type="ECO:0000259" key="6">
    <source>
        <dbReference type="PROSITE" id="PS50835"/>
    </source>
</evidence>
<dbReference type="PROSITE" id="PS50835">
    <property type="entry name" value="IG_LIKE"/>
    <property type="match status" value="1"/>
</dbReference>
<dbReference type="GO" id="GO:0046982">
    <property type="term" value="F:protein heterodimerization activity"/>
    <property type="evidence" value="ECO:0007669"/>
    <property type="project" value="InterPro"/>
</dbReference>
<evidence type="ECO:0000256" key="2">
    <source>
        <dbReference type="ARBA" id="ARBA00022989"/>
    </source>
</evidence>
<dbReference type="GO" id="GO:0098636">
    <property type="term" value="C:protein complex involved in cell adhesion"/>
    <property type="evidence" value="ECO:0007669"/>
    <property type="project" value="TreeGrafter"/>
</dbReference>
<organism evidence="7 8">
    <name type="scientific">Electrophorus voltai</name>
    <dbReference type="NCBI Taxonomy" id="2609070"/>
    <lineage>
        <taxon>Eukaryota</taxon>
        <taxon>Metazoa</taxon>
        <taxon>Chordata</taxon>
        <taxon>Craniata</taxon>
        <taxon>Vertebrata</taxon>
        <taxon>Euteleostomi</taxon>
        <taxon>Actinopterygii</taxon>
        <taxon>Neopterygii</taxon>
        <taxon>Teleostei</taxon>
        <taxon>Ostariophysi</taxon>
        <taxon>Gymnotiformes</taxon>
        <taxon>Gymnotoidei</taxon>
        <taxon>Gymnotidae</taxon>
        <taxon>Electrophorus</taxon>
    </lineage>
</organism>
<dbReference type="InterPro" id="IPR013106">
    <property type="entry name" value="Ig_V-set"/>
</dbReference>
<evidence type="ECO:0000256" key="5">
    <source>
        <dbReference type="SAM" id="Phobius"/>
    </source>
</evidence>
<dbReference type="EMBL" id="JAROKS010000012">
    <property type="protein sequence ID" value="KAK1798953.1"/>
    <property type="molecule type" value="Genomic_DNA"/>
</dbReference>
<gene>
    <name evidence="7" type="ORF">P4O66_007224</name>
</gene>
<dbReference type="InterPro" id="IPR042974">
    <property type="entry name" value="JAM-C"/>
</dbReference>
<name>A0AAD8ZIZ7_9TELE</name>
<accession>A0AAD8ZIZ7</accession>
<evidence type="ECO:0000256" key="4">
    <source>
        <dbReference type="SAM" id="MobiDB-lite"/>
    </source>
</evidence>
<keyword evidence="2 5" id="KW-1133">Transmembrane helix</keyword>
<dbReference type="GO" id="GO:0044291">
    <property type="term" value="C:cell-cell contact zone"/>
    <property type="evidence" value="ECO:0007669"/>
    <property type="project" value="TreeGrafter"/>
</dbReference>
<dbReference type="GO" id="GO:0016477">
    <property type="term" value="P:cell migration"/>
    <property type="evidence" value="ECO:0007669"/>
    <property type="project" value="TreeGrafter"/>
</dbReference>
<dbReference type="AlphaFoldDB" id="A0AAD8ZIZ7"/>
<dbReference type="PANTHER" id="PTHR44598">
    <property type="entry name" value="JUNCTIONAL ADHESION MOLECULE C"/>
    <property type="match status" value="1"/>
</dbReference>
<dbReference type="GO" id="GO:0005178">
    <property type="term" value="F:integrin binding"/>
    <property type="evidence" value="ECO:0007669"/>
    <property type="project" value="TreeGrafter"/>
</dbReference>
<feature type="region of interest" description="Disordered" evidence="4">
    <location>
        <begin position="1"/>
        <end position="32"/>
    </location>
</feature>
<reference evidence="7" key="1">
    <citation type="submission" date="2023-03" db="EMBL/GenBank/DDBJ databases">
        <title>Electrophorus voltai genome.</title>
        <authorList>
            <person name="Bian C."/>
        </authorList>
    </citation>
    <scope>NUCLEOTIDE SEQUENCE</scope>
    <source>
        <strain evidence="7">CB-2022</strain>
        <tissue evidence="7">Muscle</tissue>
    </source>
</reference>
<dbReference type="GO" id="GO:0042803">
    <property type="term" value="F:protein homodimerization activity"/>
    <property type="evidence" value="ECO:0007669"/>
    <property type="project" value="InterPro"/>
</dbReference>
<feature type="transmembrane region" description="Helical" evidence="5">
    <location>
        <begin position="306"/>
        <end position="326"/>
    </location>
</feature>
<evidence type="ECO:0000256" key="1">
    <source>
        <dbReference type="ARBA" id="ARBA00022692"/>
    </source>
</evidence>
<keyword evidence="3" id="KW-1015">Disulfide bond</keyword>
<dbReference type="InterPro" id="IPR007110">
    <property type="entry name" value="Ig-like_dom"/>
</dbReference>
<dbReference type="GO" id="GO:0005886">
    <property type="term" value="C:plasma membrane"/>
    <property type="evidence" value="ECO:0007669"/>
    <property type="project" value="TreeGrafter"/>
</dbReference>
<evidence type="ECO:0000313" key="8">
    <source>
        <dbReference type="Proteomes" id="UP001239994"/>
    </source>
</evidence>
<comment type="caution">
    <text evidence="7">The sequence shown here is derived from an EMBL/GenBank/DDBJ whole genome shotgun (WGS) entry which is preliminary data.</text>
</comment>
<dbReference type="Gene3D" id="2.60.40.10">
    <property type="entry name" value="Immunoglobulins"/>
    <property type="match status" value="2"/>
</dbReference>
<dbReference type="PANTHER" id="PTHR44598:SF3">
    <property type="entry name" value="JUNCTIONAL ADHESION MOLECULE 3B"/>
    <property type="match status" value="1"/>
</dbReference>
<dbReference type="Proteomes" id="UP001239994">
    <property type="component" value="Unassembled WGS sequence"/>
</dbReference>
<dbReference type="GO" id="GO:0098632">
    <property type="term" value="F:cell-cell adhesion mediator activity"/>
    <property type="evidence" value="ECO:0007669"/>
    <property type="project" value="TreeGrafter"/>
</dbReference>
<dbReference type="Pfam" id="PF07686">
    <property type="entry name" value="V-set"/>
    <property type="match status" value="1"/>
</dbReference>
<dbReference type="Pfam" id="PF08205">
    <property type="entry name" value="C2-set_2"/>
    <property type="match status" value="1"/>
</dbReference>
<dbReference type="SUPFAM" id="SSF48726">
    <property type="entry name" value="Immunoglobulin"/>
    <property type="match status" value="2"/>
</dbReference>
<proteinExistence type="predicted"/>
<feature type="non-terminal residue" evidence="7">
    <location>
        <position position="1"/>
    </location>
</feature>
<evidence type="ECO:0000256" key="3">
    <source>
        <dbReference type="ARBA" id="ARBA00023157"/>
    </source>
</evidence>